<dbReference type="Proteomes" id="UP000604730">
    <property type="component" value="Unassembled WGS sequence"/>
</dbReference>
<dbReference type="Pfam" id="PF20453">
    <property type="entry name" value="DUF6707"/>
    <property type="match status" value="1"/>
</dbReference>
<accession>A0ABS1J393</accession>
<keyword evidence="2" id="KW-1185">Reference proteome</keyword>
<protein>
    <submittedName>
        <fullName evidence="1">Uncharacterized protein</fullName>
    </submittedName>
</protein>
<gene>
    <name evidence="1" type="ORF">JJN12_12660</name>
</gene>
<comment type="caution">
    <text evidence="1">The sequence shown here is derived from an EMBL/GenBank/DDBJ whole genome shotgun (WGS) entry which is preliminary data.</text>
</comment>
<organism evidence="1 2">
    <name type="scientific">Catonella massiliensis</name>
    <dbReference type="NCBI Taxonomy" id="2799636"/>
    <lineage>
        <taxon>Bacteria</taxon>
        <taxon>Bacillati</taxon>
        <taxon>Bacillota</taxon>
        <taxon>Clostridia</taxon>
        <taxon>Lachnospirales</taxon>
        <taxon>Lachnospiraceae</taxon>
        <taxon>Catonella</taxon>
    </lineage>
</organism>
<reference evidence="1 2" key="1">
    <citation type="submission" date="2021-01" db="EMBL/GenBank/DDBJ databases">
        <title>Isolation and description of Catonella massiliensis sp. nov., a novel Catonella species, isolated from a stable periodontitis subject.</title>
        <authorList>
            <person name="Antezack A."/>
            <person name="Boxberger M."/>
            <person name="La Scola B."/>
            <person name="Monnet-Corti V."/>
        </authorList>
    </citation>
    <scope>NUCLEOTIDE SEQUENCE [LARGE SCALE GENOMIC DNA]</scope>
    <source>
        <strain evidence="1 2">Marseille-Q4567</strain>
    </source>
</reference>
<dbReference type="EMBL" id="JAEPRJ010000001">
    <property type="protein sequence ID" value="MBK5898623.1"/>
    <property type="molecule type" value="Genomic_DNA"/>
</dbReference>
<name>A0ABS1J393_9FIRM</name>
<proteinExistence type="predicted"/>
<sequence length="196" mass="22760">MLFEEIMERYSDKKIISLCKKLNKKCSFGSGVDAAYLCELAYRLYVMGAKEDALKVCEFTNINIPNKVNYRVWDFILLIWGLEAYIYNEDGRTEDKEYRVSLMKKVWSTPKNASDTKEKAWAFMQKIFARKTFEDVCDIKEIEEAEAEGNKKSANATRLTALYNMIGYGITGFCPELVNNRDELEAKIREYVISLQ</sequence>
<dbReference type="RefSeq" id="WP_208430027.1">
    <property type="nucleotide sequence ID" value="NZ_JAEPRJ010000001.1"/>
</dbReference>
<dbReference type="InterPro" id="IPR046553">
    <property type="entry name" value="DUF6707"/>
</dbReference>
<evidence type="ECO:0000313" key="2">
    <source>
        <dbReference type="Proteomes" id="UP000604730"/>
    </source>
</evidence>
<evidence type="ECO:0000313" key="1">
    <source>
        <dbReference type="EMBL" id="MBK5898623.1"/>
    </source>
</evidence>